<evidence type="ECO:0000313" key="2">
    <source>
        <dbReference type="Proteomes" id="UP001498398"/>
    </source>
</evidence>
<reference evidence="1 2" key="1">
    <citation type="submission" date="2024-01" db="EMBL/GenBank/DDBJ databases">
        <title>A draft genome for the cacao thread blight pathogen Marasmiellus scandens.</title>
        <authorList>
            <person name="Baruah I.K."/>
            <person name="Leung J."/>
            <person name="Bukari Y."/>
            <person name="Amoako-Attah I."/>
            <person name="Meinhardt L.W."/>
            <person name="Bailey B.A."/>
            <person name="Cohen S.P."/>
        </authorList>
    </citation>
    <scope>NUCLEOTIDE SEQUENCE [LARGE SCALE GENOMIC DNA]</scope>
    <source>
        <strain evidence="1 2">GH-19</strain>
    </source>
</reference>
<comment type="caution">
    <text evidence="1">The sequence shown here is derived from an EMBL/GenBank/DDBJ whole genome shotgun (WGS) entry which is preliminary data.</text>
</comment>
<dbReference type="Proteomes" id="UP001498398">
    <property type="component" value="Unassembled WGS sequence"/>
</dbReference>
<organism evidence="1 2">
    <name type="scientific">Marasmiellus scandens</name>
    <dbReference type="NCBI Taxonomy" id="2682957"/>
    <lineage>
        <taxon>Eukaryota</taxon>
        <taxon>Fungi</taxon>
        <taxon>Dikarya</taxon>
        <taxon>Basidiomycota</taxon>
        <taxon>Agaricomycotina</taxon>
        <taxon>Agaricomycetes</taxon>
        <taxon>Agaricomycetidae</taxon>
        <taxon>Agaricales</taxon>
        <taxon>Marasmiineae</taxon>
        <taxon>Omphalotaceae</taxon>
        <taxon>Marasmiellus</taxon>
    </lineage>
</organism>
<keyword evidence="2" id="KW-1185">Reference proteome</keyword>
<dbReference type="EMBL" id="JBANRG010000013">
    <property type="protein sequence ID" value="KAK7461423.1"/>
    <property type="molecule type" value="Genomic_DNA"/>
</dbReference>
<name>A0ABR1JGW2_9AGAR</name>
<protein>
    <submittedName>
        <fullName evidence="1">Uncharacterized protein</fullName>
    </submittedName>
</protein>
<sequence>MNFYPEETDGPISEVWQAERWKEFDPSDLTPMYSSNGKQFYVDEVAMLEDSRVAIPRMWIKR</sequence>
<proteinExistence type="predicted"/>
<accession>A0ABR1JGW2</accession>
<gene>
    <name evidence="1" type="ORF">VKT23_008601</name>
</gene>
<evidence type="ECO:0000313" key="1">
    <source>
        <dbReference type="EMBL" id="KAK7461423.1"/>
    </source>
</evidence>